<evidence type="ECO:0000313" key="9">
    <source>
        <dbReference type="EMBL" id="MDO6966722.1"/>
    </source>
</evidence>
<evidence type="ECO:0000256" key="5">
    <source>
        <dbReference type="ARBA" id="ARBA00023125"/>
    </source>
</evidence>
<evidence type="ECO:0000256" key="7">
    <source>
        <dbReference type="ARBA" id="ARBA00023163"/>
    </source>
</evidence>
<dbReference type="RefSeq" id="WP_304378647.1">
    <property type="nucleotide sequence ID" value="NZ_JAUOZU010000020.1"/>
</dbReference>
<evidence type="ECO:0000313" key="10">
    <source>
        <dbReference type="Proteomes" id="UP001174932"/>
    </source>
</evidence>
<organism evidence="9 10">
    <name type="scientific">Rhizobium alvei</name>
    <dbReference type="NCBI Taxonomy" id="1132659"/>
    <lineage>
        <taxon>Bacteria</taxon>
        <taxon>Pseudomonadati</taxon>
        <taxon>Pseudomonadota</taxon>
        <taxon>Alphaproteobacteria</taxon>
        <taxon>Hyphomicrobiales</taxon>
        <taxon>Rhizobiaceae</taxon>
        <taxon>Rhizobium/Agrobacterium group</taxon>
        <taxon>Rhizobium</taxon>
    </lineage>
</organism>
<keyword evidence="3" id="KW-0678">Repressor</keyword>
<evidence type="ECO:0000256" key="4">
    <source>
        <dbReference type="ARBA" id="ARBA00023015"/>
    </source>
</evidence>
<feature type="domain" description="HTH lysR-type" evidence="8">
    <location>
        <begin position="6"/>
        <end position="63"/>
    </location>
</feature>
<dbReference type="Proteomes" id="UP001174932">
    <property type="component" value="Unassembled WGS sequence"/>
</dbReference>
<sequence length="304" mass="34719">MRLDRFDLNLLVVLDALLEERNVTRASERLHIGQSAASAALRRLRDFFGDELLVPAGRRFELTPLAHGLVGPVRDALLRARAAISLRPSFDPASENRRFVVSASDYAITVFLGRAAVEIASSAPGIRLDFCRPPLDLHEAFERGSVDLMIMPEQYAERFDHPQITLLTDEHVCLVCARNAIISETLTMEQYLDVGHIAVRLGDEESLAFEEWFLPRFGRQRRVECSVDYFSAVPSLLMNTNRVATLHRRFAEHLTRLFPLRLIPIPFDMQPLREVMIWPRYRDHDPGHAWVRAAITRSATERPE</sequence>
<dbReference type="Pfam" id="PF00126">
    <property type="entry name" value="HTH_1"/>
    <property type="match status" value="1"/>
</dbReference>
<dbReference type="InterPro" id="IPR036388">
    <property type="entry name" value="WH-like_DNA-bd_sf"/>
</dbReference>
<dbReference type="PANTHER" id="PTHR30118">
    <property type="entry name" value="HTH-TYPE TRANSCRIPTIONAL REGULATOR LEUO-RELATED"/>
    <property type="match status" value="1"/>
</dbReference>
<dbReference type="PROSITE" id="PS50931">
    <property type="entry name" value="HTH_LYSR"/>
    <property type="match status" value="1"/>
</dbReference>
<dbReference type="Pfam" id="PF03466">
    <property type="entry name" value="LysR_substrate"/>
    <property type="match status" value="1"/>
</dbReference>
<dbReference type="PANTHER" id="PTHR30118:SF6">
    <property type="entry name" value="HTH-TYPE TRANSCRIPTIONAL REGULATOR LEUO"/>
    <property type="match status" value="1"/>
</dbReference>
<dbReference type="Gene3D" id="3.40.190.10">
    <property type="entry name" value="Periplasmic binding protein-like II"/>
    <property type="match status" value="2"/>
</dbReference>
<evidence type="ECO:0000256" key="2">
    <source>
        <dbReference type="ARBA" id="ARBA00022458"/>
    </source>
</evidence>
<keyword evidence="2" id="KW-0536">Nodulation</keyword>
<keyword evidence="6" id="KW-0010">Activator</keyword>
<dbReference type="SUPFAM" id="SSF53850">
    <property type="entry name" value="Periplasmic binding protein-like II"/>
    <property type="match status" value="1"/>
</dbReference>
<dbReference type="InterPro" id="IPR000847">
    <property type="entry name" value="LysR_HTH_N"/>
</dbReference>
<keyword evidence="10" id="KW-1185">Reference proteome</keyword>
<dbReference type="SUPFAM" id="SSF46785">
    <property type="entry name" value="Winged helix' DNA-binding domain"/>
    <property type="match status" value="1"/>
</dbReference>
<keyword evidence="4" id="KW-0805">Transcription regulation</keyword>
<reference evidence="9" key="1">
    <citation type="journal article" date="2015" name="Int. J. Syst. Evol. Microbiol.">
        <title>Rhizobium alvei sp. nov., isolated from a freshwater river.</title>
        <authorList>
            <person name="Sheu S.Y."/>
            <person name="Huang H.W."/>
            <person name="Young C.C."/>
            <person name="Chen W.M."/>
        </authorList>
    </citation>
    <scope>NUCLEOTIDE SEQUENCE</scope>
    <source>
        <strain evidence="9">TNR-22</strain>
    </source>
</reference>
<reference evidence="9" key="2">
    <citation type="submission" date="2023-07" db="EMBL/GenBank/DDBJ databases">
        <authorList>
            <person name="Shen H."/>
        </authorList>
    </citation>
    <scope>NUCLEOTIDE SEQUENCE</scope>
    <source>
        <strain evidence="9">TNR-22</strain>
    </source>
</reference>
<dbReference type="InterPro" id="IPR036390">
    <property type="entry name" value="WH_DNA-bd_sf"/>
</dbReference>
<evidence type="ECO:0000256" key="1">
    <source>
        <dbReference type="ARBA" id="ARBA00009437"/>
    </source>
</evidence>
<keyword evidence="7" id="KW-0804">Transcription</keyword>
<dbReference type="EMBL" id="JAUOZU010000020">
    <property type="protein sequence ID" value="MDO6966722.1"/>
    <property type="molecule type" value="Genomic_DNA"/>
</dbReference>
<name>A0ABT8YTK7_9HYPH</name>
<proteinExistence type="inferred from homology"/>
<evidence type="ECO:0000256" key="3">
    <source>
        <dbReference type="ARBA" id="ARBA00022491"/>
    </source>
</evidence>
<comment type="caution">
    <text evidence="9">The sequence shown here is derived from an EMBL/GenBank/DDBJ whole genome shotgun (WGS) entry which is preliminary data.</text>
</comment>
<comment type="similarity">
    <text evidence="1">Belongs to the LysR transcriptional regulatory family.</text>
</comment>
<dbReference type="Gene3D" id="1.10.10.10">
    <property type="entry name" value="Winged helix-like DNA-binding domain superfamily/Winged helix DNA-binding domain"/>
    <property type="match status" value="1"/>
</dbReference>
<evidence type="ECO:0000256" key="6">
    <source>
        <dbReference type="ARBA" id="ARBA00023159"/>
    </source>
</evidence>
<dbReference type="InterPro" id="IPR005119">
    <property type="entry name" value="LysR_subst-bd"/>
</dbReference>
<keyword evidence="5" id="KW-0238">DNA-binding</keyword>
<accession>A0ABT8YTK7</accession>
<evidence type="ECO:0000259" key="8">
    <source>
        <dbReference type="PROSITE" id="PS50931"/>
    </source>
</evidence>
<gene>
    <name evidence="9" type="ORF">Q4481_22445</name>
</gene>
<dbReference type="InterPro" id="IPR050389">
    <property type="entry name" value="LysR-type_TF"/>
</dbReference>
<protein>
    <submittedName>
        <fullName evidence="9">LysR family transcriptional regulator</fullName>
    </submittedName>
</protein>